<evidence type="ECO:0000256" key="6">
    <source>
        <dbReference type="ARBA" id="ARBA00023136"/>
    </source>
</evidence>
<keyword evidence="5" id="KW-0812">Transmembrane</keyword>
<comment type="caution">
    <text evidence="8">The sequence shown here is derived from an EMBL/GenBank/DDBJ whole genome shotgun (WGS) entry which is preliminary data.</text>
</comment>
<dbReference type="GO" id="GO:0015288">
    <property type="term" value="F:porin activity"/>
    <property type="evidence" value="ECO:0007669"/>
    <property type="project" value="TreeGrafter"/>
</dbReference>
<evidence type="ECO:0000313" key="8">
    <source>
        <dbReference type="EMBL" id="RKX65282.1"/>
    </source>
</evidence>
<keyword evidence="6" id="KW-0472">Membrane</keyword>
<comment type="similarity">
    <text evidence="2">Belongs to the outer membrane factor (OMF) (TC 1.B.17) family.</text>
</comment>
<evidence type="ECO:0008006" key="10">
    <source>
        <dbReference type="Google" id="ProtNLM"/>
    </source>
</evidence>
<keyword evidence="4" id="KW-1134">Transmembrane beta strand</keyword>
<protein>
    <recommendedName>
        <fullName evidence="10">TolC family protein</fullName>
    </recommendedName>
</protein>
<evidence type="ECO:0000313" key="9">
    <source>
        <dbReference type="Proteomes" id="UP000282321"/>
    </source>
</evidence>
<evidence type="ECO:0000256" key="1">
    <source>
        <dbReference type="ARBA" id="ARBA00004442"/>
    </source>
</evidence>
<dbReference type="Proteomes" id="UP000282321">
    <property type="component" value="Unassembled WGS sequence"/>
</dbReference>
<keyword evidence="7" id="KW-0998">Cell outer membrane</keyword>
<evidence type="ECO:0000256" key="4">
    <source>
        <dbReference type="ARBA" id="ARBA00022452"/>
    </source>
</evidence>
<dbReference type="GO" id="GO:0009279">
    <property type="term" value="C:cell outer membrane"/>
    <property type="evidence" value="ECO:0007669"/>
    <property type="project" value="UniProtKB-SubCell"/>
</dbReference>
<dbReference type="Pfam" id="PF02321">
    <property type="entry name" value="OEP"/>
    <property type="match status" value="2"/>
</dbReference>
<dbReference type="PANTHER" id="PTHR30026:SF20">
    <property type="entry name" value="OUTER MEMBRANE PROTEIN TOLC"/>
    <property type="match status" value="1"/>
</dbReference>
<dbReference type="EMBL" id="QNBC01000099">
    <property type="protein sequence ID" value="RKX65282.1"/>
    <property type="molecule type" value="Genomic_DNA"/>
</dbReference>
<dbReference type="GO" id="GO:1990281">
    <property type="term" value="C:efflux pump complex"/>
    <property type="evidence" value="ECO:0007669"/>
    <property type="project" value="TreeGrafter"/>
</dbReference>
<comment type="subcellular location">
    <subcellularLocation>
        <location evidence="1">Cell outer membrane</location>
    </subcellularLocation>
</comment>
<sequence length="419" mass="47318">MYKLIYFLLIPVFLIGKPLTVADAINCAKTGNKDILIERKALTEKRLELVKSITNYLPSVNLSGSWGKNGTDQPYNSVLDSSYSAGVSLSQPIFNYNLLENINASNIDKVKEELSFKVLVRTVEINTITKFYSVMAFKSKLKAAEFLLASSKENFNMVEQKYKLGSADRSEFLKAKVDYLNARINYNTLKSQLNVAKNDLFSYIGLNADTFELVDDVKMDSISLPDADSLKSKLVKYDPEILSARLNLQYIVSSLRRAVSSFLPTVNWNISYSTRLDSFPKLSNWKNGDSWSTSISLSLPLFNSGGRAIEIAEGKVSYQKAKLSYAKKLDERMDDLMSQISELRTSYISYQSAKSADELAEENYNINNLLYRKGSISQIEYYDAKRGYEEAEANLIKAKYSLLTNKLKLDIMIGSWKGD</sequence>
<dbReference type="PANTHER" id="PTHR30026">
    <property type="entry name" value="OUTER MEMBRANE PROTEIN TOLC"/>
    <property type="match status" value="1"/>
</dbReference>
<organism evidence="8 9">
    <name type="scientific">candidate division TA06 bacterium</name>
    <dbReference type="NCBI Taxonomy" id="2250710"/>
    <lineage>
        <taxon>Bacteria</taxon>
        <taxon>Bacteria division TA06</taxon>
    </lineage>
</organism>
<name>A0A660S8H6_UNCT6</name>
<dbReference type="InterPro" id="IPR051906">
    <property type="entry name" value="TolC-like"/>
</dbReference>
<dbReference type="InterPro" id="IPR003423">
    <property type="entry name" value="OMP_efflux"/>
</dbReference>
<dbReference type="Gene3D" id="1.20.1600.10">
    <property type="entry name" value="Outer membrane efflux proteins (OEP)"/>
    <property type="match status" value="1"/>
</dbReference>
<dbReference type="GO" id="GO:0015562">
    <property type="term" value="F:efflux transmembrane transporter activity"/>
    <property type="evidence" value="ECO:0007669"/>
    <property type="project" value="InterPro"/>
</dbReference>
<evidence type="ECO:0000256" key="7">
    <source>
        <dbReference type="ARBA" id="ARBA00023237"/>
    </source>
</evidence>
<evidence type="ECO:0000256" key="2">
    <source>
        <dbReference type="ARBA" id="ARBA00007613"/>
    </source>
</evidence>
<dbReference type="AlphaFoldDB" id="A0A660S8H6"/>
<dbReference type="SUPFAM" id="SSF56954">
    <property type="entry name" value="Outer membrane efflux proteins (OEP)"/>
    <property type="match status" value="1"/>
</dbReference>
<evidence type="ECO:0000256" key="3">
    <source>
        <dbReference type="ARBA" id="ARBA00022448"/>
    </source>
</evidence>
<gene>
    <name evidence="8" type="ORF">DRP44_06685</name>
</gene>
<proteinExistence type="inferred from homology"/>
<evidence type="ECO:0000256" key="5">
    <source>
        <dbReference type="ARBA" id="ARBA00022692"/>
    </source>
</evidence>
<accession>A0A660S8H6</accession>
<keyword evidence="3" id="KW-0813">Transport</keyword>
<reference evidence="8 9" key="1">
    <citation type="submission" date="2018-06" db="EMBL/GenBank/DDBJ databases">
        <title>Extensive metabolic versatility and redundancy in microbially diverse, dynamic hydrothermal sediments.</title>
        <authorList>
            <person name="Dombrowski N."/>
            <person name="Teske A."/>
            <person name="Baker B.J."/>
        </authorList>
    </citation>
    <scope>NUCLEOTIDE SEQUENCE [LARGE SCALE GENOMIC DNA]</scope>
    <source>
        <strain evidence="8">B35_G9</strain>
    </source>
</reference>